<dbReference type="Pfam" id="PF14526">
    <property type="entry name" value="Cass2"/>
    <property type="match status" value="1"/>
</dbReference>
<comment type="caution">
    <text evidence="2">The sequence shown here is derived from an EMBL/GenBank/DDBJ whole genome shotgun (WGS) entry which is preliminary data.</text>
</comment>
<reference evidence="2 3" key="1">
    <citation type="journal article" date="2012" name="J. Bacteriol.">
        <title>Draft Genome Sequence of Vibrio fischeri SR5, a Strain Isolated from the Light Organ of the Mediterranean Squid Sepiola robusta.</title>
        <authorList>
            <person name="Gyllborg M.C."/>
            <person name="Sahl J.W."/>
            <person name="Cronin D.C.III."/>
            <person name="Rasko D.A."/>
            <person name="Mandel M.J."/>
        </authorList>
    </citation>
    <scope>NUCLEOTIDE SEQUENCE [LARGE SCALE GENOMIC DNA]</scope>
    <source>
        <strain evidence="2 3">SR5</strain>
    </source>
</reference>
<organism evidence="2 3">
    <name type="scientific">Aliivibrio fischeri SR5</name>
    <dbReference type="NCBI Taxonomy" id="1088719"/>
    <lineage>
        <taxon>Bacteria</taxon>
        <taxon>Pseudomonadati</taxon>
        <taxon>Pseudomonadota</taxon>
        <taxon>Gammaproteobacteria</taxon>
        <taxon>Vibrionales</taxon>
        <taxon>Vibrionaceae</taxon>
        <taxon>Aliivibrio</taxon>
    </lineage>
</organism>
<name>A0AAV3EMH7_ALIFS</name>
<dbReference type="PANTHER" id="PTHR36444:SF2">
    <property type="entry name" value="TRANSCRIPTIONAL REGULATOR PROTEIN YOBU-RELATED"/>
    <property type="match status" value="1"/>
</dbReference>
<dbReference type="Gene3D" id="3.20.80.10">
    <property type="entry name" value="Regulatory factor, effector binding domain"/>
    <property type="match status" value="1"/>
</dbReference>
<dbReference type="RefSeq" id="WP_005424035.1">
    <property type="nucleotide sequence ID" value="NZ_JH584329.1"/>
</dbReference>
<dbReference type="SUPFAM" id="SSF55136">
    <property type="entry name" value="Probable bacterial effector-binding domain"/>
    <property type="match status" value="1"/>
</dbReference>
<dbReference type="SMART" id="SM00871">
    <property type="entry name" value="AraC_E_bind"/>
    <property type="match status" value="1"/>
</dbReference>
<feature type="domain" description="AraC effector-binding" evidence="1">
    <location>
        <begin position="1"/>
        <end position="148"/>
    </location>
</feature>
<dbReference type="InterPro" id="IPR029441">
    <property type="entry name" value="Cass2"/>
</dbReference>
<dbReference type="InterPro" id="IPR053182">
    <property type="entry name" value="YobU-like_regulator"/>
</dbReference>
<proteinExistence type="predicted"/>
<dbReference type="InterPro" id="IPR011256">
    <property type="entry name" value="Reg_factor_effector_dom_sf"/>
</dbReference>
<evidence type="ECO:0000313" key="3">
    <source>
        <dbReference type="Proteomes" id="UP000004521"/>
    </source>
</evidence>
<dbReference type="Proteomes" id="UP000004521">
    <property type="component" value="Unassembled WGS sequence"/>
</dbReference>
<dbReference type="EMBL" id="AHIH01000015">
    <property type="protein sequence ID" value="EHN68007.1"/>
    <property type="molecule type" value="Genomic_DNA"/>
</dbReference>
<evidence type="ECO:0000259" key="1">
    <source>
        <dbReference type="SMART" id="SM00871"/>
    </source>
</evidence>
<evidence type="ECO:0000313" key="2">
    <source>
        <dbReference type="EMBL" id="EHN68007.1"/>
    </source>
</evidence>
<dbReference type="AlphaFoldDB" id="A0AAV3EMH7"/>
<accession>A0AAV3EMH7</accession>
<sequence length="148" mass="16674">MEIVQVESFIIQGLHIRTCNKLEMNPDTAKIPQHVQFVDSNVGIDYKSGARAYSVYYNYESDVTGDFDILMGSNEVSSSKVALTSVEIVAGKYLKFESEGEFPEAVINAWKSVWAYFSSSNCEHIRSYSTGFEHYENANKVSVYIALK</sequence>
<dbReference type="InterPro" id="IPR010499">
    <property type="entry name" value="AraC_E-bd"/>
</dbReference>
<dbReference type="PANTHER" id="PTHR36444">
    <property type="entry name" value="TRANSCRIPTIONAL REGULATOR PROTEIN YOBU-RELATED"/>
    <property type="match status" value="1"/>
</dbReference>
<protein>
    <submittedName>
        <fullName evidence="2">Transcription activator effector binding protein</fullName>
    </submittedName>
</protein>
<gene>
    <name evidence="2" type="ORF">VFSR5_2732</name>
</gene>